<evidence type="ECO:0008006" key="5">
    <source>
        <dbReference type="Google" id="ProtNLM"/>
    </source>
</evidence>
<feature type="signal peptide" evidence="2">
    <location>
        <begin position="1"/>
        <end position="24"/>
    </location>
</feature>
<evidence type="ECO:0000313" key="4">
    <source>
        <dbReference type="Proteomes" id="UP000191154"/>
    </source>
</evidence>
<comment type="caution">
    <text evidence="3">The sequence shown here is derived from an EMBL/GenBank/DDBJ whole genome shotgun (WGS) entry which is preliminary data.</text>
</comment>
<dbReference type="RefSeq" id="WP_077867032.1">
    <property type="nucleotide sequence ID" value="NZ_LZYZ01000008.1"/>
</dbReference>
<evidence type="ECO:0000313" key="3">
    <source>
        <dbReference type="EMBL" id="OOM07505.1"/>
    </source>
</evidence>
<evidence type="ECO:0000256" key="1">
    <source>
        <dbReference type="SAM" id="Phobius"/>
    </source>
</evidence>
<keyword evidence="1" id="KW-0472">Membrane</keyword>
<evidence type="ECO:0000256" key="2">
    <source>
        <dbReference type="SAM" id="SignalP"/>
    </source>
</evidence>
<proteinExistence type="predicted"/>
<dbReference type="Proteomes" id="UP000191154">
    <property type="component" value="Unassembled WGS sequence"/>
</dbReference>
<gene>
    <name evidence="3" type="ORF">CLOSAC_40350</name>
</gene>
<reference evidence="3 4" key="1">
    <citation type="submission" date="2016-05" db="EMBL/GenBank/DDBJ databases">
        <title>Microbial solvent formation.</title>
        <authorList>
            <person name="Poehlein A."/>
            <person name="Montoya Solano J.D."/>
            <person name="Flitsch S."/>
            <person name="Krabben P."/>
            <person name="Duerre P."/>
            <person name="Daniel R."/>
        </authorList>
    </citation>
    <scope>NUCLEOTIDE SEQUENCE [LARGE SCALE GENOMIC DNA]</scope>
    <source>
        <strain evidence="3 4">L1-8</strain>
    </source>
</reference>
<dbReference type="EMBL" id="LZYZ01000008">
    <property type="protein sequence ID" value="OOM07505.1"/>
    <property type="molecule type" value="Genomic_DNA"/>
</dbReference>
<dbReference type="AlphaFoldDB" id="A0A1S8MTJ5"/>
<dbReference type="Pfam" id="PF20046">
    <property type="entry name" value="DUF6448"/>
    <property type="match status" value="1"/>
</dbReference>
<keyword evidence="1" id="KW-1133">Transmembrane helix</keyword>
<sequence>MKKSKIISSLLVALTLIVSLPTMASAHCDTMDGPTITDAKKAIENNNANYVLKWVTPENEKEVSTIFDLTMKVKDLSPEAKKLSENYFFENLVRIHREGEGAPFTGVKPSGTVIDPKEAAADKSIEAGNLSPLENLVENDKIPELKERFEKVMSLKDYDVNDVKAGREYVEAYVGFIHFAAEEEEEGAHHESESHVVEAENSVEKNHDKAEDLPVIPWSLAGIFSLSTLILGIAYHKKASK</sequence>
<organism evidence="3 4">
    <name type="scientific">Clostridium saccharobutylicum</name>
    <dbReference type="NCBI Taxonomy" id="169679"/>
    <lineage>
        <taxon>Bacteria</taxon>
        <taxon>Bacillati</taxon>
        <taxon>Bacillota</taxon>
        <taxon>Clostridia</taxon>
        <taxon>Eubacteriales</taxon>
        <taxon>Clostridiaceae</taxon>
        <taxon>Clostridium</taxon>
    </lineage>
</organism>
<feature type="chain" id="PRO_5038590003" description="LysM domain-containing protein" evidence="2">
    <location>
        <begin position="25"/>
        <end position="241"/>
    </location>
</feature>
<name>A0A1S8MTJ5_CLOSA</name>
<accession>A0A1S8MTJ5</accession>
<dbReference type="InterPro" id="IPR045613">
    <property type="entry name" value="DUF6448"/>
</dbReference>
<keyword evidence="1" id="KW-0812">Transmembrane</keyword>
<keyword evidence="2" id="KW-0732">Signal</keyword>
<feature type="transmembrane region" description="Helical" evidence="1">
    <location>
        <begin position="215"/>
        <end position="235"/>
    </location>
</feature>
<protein>
    <recommendedName>
        <fullName evidence="5">LysM domain-containing protein</fullName>
    </recommendedName>
</protein>